<keyword evidence="3" id="KW-1185">Reference proteome</keyword>
<dbReference type="Proteomes" id="UP000784294">
    <property type="component" value="Unassembled WGS sequence"/>
</dbReference>
<organism evidence="2 3">
    <name type="scientific">Protopolystoma xenopodis</name>
    <dbReference type="NCBI Taxonomy" id="117903"/>
    <lineage>
        <taxon>Eukaryota</taxon>
        <taxon>Metazoa</taxon>
        <taxon>Spiralia</taxon>
        <taxon>Lophotrochozoa</taxon>
        <taxon>Platyhelminthes</taxon>
        <taxon>Monogenea</taxon>
        <taxon>Polyopisthocotylea</taxon>
        <taxon>Polystomatidea</taxon>
        <taxon>Polystomatidae</taxon>
        <taxon>Protopolystoma</taxon>
    </lineage>
</organism>
<accession>A0A448WCJ5</accession>
<comment type="caution">
    <text evidence="2">The sequence shown here is derived from an EMBL/GenBank/DDBJ whole genome shotgun (WGS) entry which is preliminary data.</text>
</comment>
<proteinExistence type="predicted"/>
<reference evidence="2" key="1">
    <citation type="submission" date="2018-11" db="EMBL/GenBank/DDBJ databases">
        <authorList>
            <consortium name="Pathogen Informatics"/>
        </authorList>
    </citation>
    <scope>NUCLEOTIDE SEQUENCE</scope>
</reference>
<feature type="signal peptide" evidence="1">
    <location>
        <begin position="1"/>
        <end position="19"/>
    </location>
</feature>
<evidence type="ECO:0000256" key="1">
    <source>
        <dbReference type="SAM" id="SignalP"/>
    </source>
</evidence>
<gene>
    <name evidence="2" type="ORF">PXEA_LOCUS1947</name>
</gene>
<dbReference type="AlphaFoldDB" id="A0A448WCJ5"/>
<keyword evidence="1" id="KW-0732">Signal</keyword>
<sequence length="66" mass="7065">MGYVFAVALHLTQLQLSAGVGSSSLDLLPSILPPVLIPPSLRPIPPDPNCFEESNRLASEIEAILR</sequence>
<evidence type="ECO:0000313" key="3">
    <source>
        <dbReference type="Proteomes" id="UP000784294"/>
    </source>
</evidence>
<dbReference type="EMBL" id="CAAALY010004150">
    <property type="protein sequence ID" value="VEL08507.1"/>
    <property type="molecule type" value="Genomic_DNA"/>
</dbReference>
<feature type="chain" id="PRO_5019120370" evidence="1">
    <location>
        <begin position="20"/>
        <end position="66"/>
    </location>
</feature>
<protein>
    <submittedName>
        <fullName evidence="2">Uncharacterized protein</fullName>
    </submittedName>
</protein>
<name>A0A448WCJ5_9PLAT</name>
<evidence type="ECO:0000313" key="2">
    <source>
        <dbReference type="EMBL" id="VEL08507.1"/>
    </source>
</evidence>